<gene>
    <name evidence="1" type="ORF">Pfra01_003061300</name>
</gene>
<dbReference type="EMBL" id="BSXT01019298">
    <property type="protein sequence ID" value="GMG18232.1"/>
    <property type="molecule type" value="Genomic_DNA"/>
</dbReference>
<protein>
    <submittedName>
        <fullName evidence="1">Unnamed protein product</fullName>
    </submittedName>
</protein>
<name>A0A9W6YRB1_9STRA</name>
<comment type="caution">
    <text evidence="1">The sequence shown here is derived from an EMBL/GenBank/DDBJ whole genome shotgun (WGS) entry which is preliminary data.</text>
</comment>
<dbReference type="Gene3D" id="3.80.10.10">
    <property type="entry name" value="Ribonuclease Inhibitor"/>
    <property type="match status" value="1"/>
</dbReference>
<dbReference type="InterPro" id="IPR032675">
    <property type="entry name" value="LRR_dom_sf"/>
</dbReference>
<sequence>MLQSTRTLVEDYRATTFEFDLKVLTTLEHDATRLAKIQDLRGRYTPDRSRWFFSFGWTCSTEEQAEVERPVIRWSIILGSMKWLKRLDLVDIPILRVPEIIRSASTYCRYLESLLLPRPSGFYDPDGRLEMENLASALLEAIQRWYSKGYCGGLRQLTVPYYPEEDLFRHSTELFHSIVKYCPGIEYLDVCDSNNTGTEPLRGDKWSMTLETWNMFNASCSSLKQFSFAVVPFADPFFRVFGEHVKPQLKAYLCRQIQPGITNSIFEILTGCPALTTLVIQIDLYRNEDPQYGENYVNTNVYGDEFWETVAIYCPLLESIEMIDSSYWCRNKVWPIQNLTGRTLLALADLKSLSRITLPPSRLTGKDIFEYVRRVSRIQDEAETQRVINLSIGGYIRYPIHSFYSETIALLTLLSEETEDSLGAASCRQSPIINVWNPYISNAHGIRLRVYFSNVLQPTLNAVQASHPSLGLSVYILGRNGTMFDRIDKITLNWRHVHLPVFVDIDND</sequence>
<dbReference type="Proteomes" id="UP001165121">
    <property type="component" value="Unassembled WGS sequence"/>
</dbReference>
<keyword evidence="2" id="KW-1185">Reference proteome</keyword>
<evidence type="ECO:0000313" key="1">
    <source>
        <dbReference type="EMBL" id="GMG18232.1"/>
    </source>
</evidence>
<dbReference type="SUPFAM" id="SSF52047">
    <property type="entry name" value="RNI-like"/>
    <property type="match status" value="1"/>
</dbReference>
<proteinExistence type="predicted"/>
<dbReference type="AlphaFoldDB" id="A0A9W6YRB1"/>
<evidence type="ECO:0000313" key="2">
    <source>
        <dbReference type="Proteomes" id="UP001165121"/>
    </source>
</evidence>
<reference evidence="1" key="1">
    <citation type="submission" date="2023-04" db="EMBL/GenBank/DDBJ databases">
        <title>Phytophthora fragariaefolia NBRC 109709.</title>
        <authorList>
            <person name="Ichikawa N."/>
            <person name="Sato H."/>
            <person name="Tonouchi N."/>
        </authorList>
    </citation>
    <scope>NUCLEOTIDE SEQUENCE</scope>
    <source>
        <strain evidence="1">NBRC 109709</strain>
    </source>
</reference>
<organism evidence="1 2">
    <name type="scientific">Phytophthora fragariaefolia</name>
    <dbReference type="NCBI Taxonomy" id="1490495"/>
    <lineage>
        <taxon>Eukaryota</taxon>
        <taxon>Sar</taxon>
        <taxon>Stramenopiles</taxon>
        <taxon>Oomycota</taxon>
        <taxon>Peronosporomycetes</taxon>
        <taxon>Peronosporales</taxon>
        <taxon>Peronosporaceae</taxon>
        <taxon>Phytophthora</taxon>
    </lineage>
</organism>
<accession>A0A9W6YRB1</accession>
<dbReference type="OrthoDB" id="127396at2759"/>